<dbReference type="GO" id="GO:0046872">
    <property type="term" value="F:metal ion binding"/>
    <property type="evidence" value="ECO:0007669"/>
    <property type="project" value="UniProtKB-KW"/>
</dbReference>
<dbReference type="InterPro" id="IPR039391">
    <property type="entry name" value="Phytocyanin-like"/>
</dbReference>
<evidence type="ECO:0000256" key="3">
    <source>
        <dbReference type="ARBA" id="ARBA00023157"/>
    </source>
</evidence>
<dbReference type="Pfam" id="PF02298">
    <property type="entry name" value="Cu_bind_like"/>
    <property type="match status" value="1"/>
</dbReference>
<evidence type="ECO:0000256" key="6">
    <source>
        <dbReference type="SAM" id="SignalP"/>
    </source>
</evidence>
<feature type="chain" id="PRO_5014500453" description="Basic blue protein" evidence="6">
    <location>
        <begin position="30"/>
        <end position="125"/>
    </location>
</feature>
<dbReference type="AlphaFoldDB" id="A0A072V7M3"/>
<evidence type="ECO:0000256" key="2">
    <source>
        <dbReference type="ARBA" id="ARBA00023008"/>
    </source>
</evidence>
<dbReference type="Proteomes" id="UP000265566">
    <property type="component" value="Chromosome 2"/>
</dbReference>
<keyword evidence="3" id="KW-1015">Disulfide bond</keyword>
<dbReference type="KEGG" id="mtr:25486556"/>
<sequence length="125" mass="13354">MDQGRVSSTSIILMSLLCMLVFHSNMSFAEEHIVGDGKGWSFGVQNWPAGKTFKAGDTLVFNYSPTSHNVVVVNKSGYDSCVAPKGSKVYTSGADRITLAKGGNYFLCGFPGHCNLGQKIAVNAN</sequence>
<evidence type="ECO:0000313" key="8">
    <source>
        <dbReference type="EMBL" id="KEH37636.1"/>
    </source>
</evidence>
<dbReference type="EMBL" id="PSQE01000002">
    <property type="protein sequence ID" value="RHN73707.1"/>
    <property type="molecule type" value="Genomic_DNA"/>
</dbReference>
<keyword evidence="1" id="KW-0479">Metal-binding</keyword>
<gene>
    <name evidence="10" type="primary">25486556</name>
    <name evidence="8" type="ordered locus">MTR_2g043730</name>
    <name evidence="9" type="ORF">MtrunA17_Chr2g0301431</name>
</gene>
<dbReference type="CDD" id="cd11013">
    <property type="entry name" value="Plantacyanin"/>
    <property type="match status" value="1"/>
</dbReference>
<reference evidence="12" key="4">
    <citation type="journal article" date="2018" name="Nat. Plants">
        <title>Whole-genome landscape of Medicago truncatula symbiotic genes.</title>
        <authorList>
            <person name="Pecrix Y."/>
            <person name="Staton S.E."/>
            <person name="Sallet E."/>
            <person name="Lelandais-Briere C."/>
            <person name="Moreau S."/>
            <person name="Carrere S."/>
            <person name="Blein T."/>
            <person name="Jardinaud M.F."/>
            <person name="Latrasse D."/>
            <person name="Zouine M."/>
            <person name="Zahm M."/>
            <person name="Kreplak J."/>
            <person name="Mayjonade B."/>
            <person name="Satge C."/>
            <person name="Perez M."/>
            <person name="Cauet S."/>
            <person name="Marande W."/>
            <person name="Chantry-Darmon C."/>
            <person name="Lopez-Roques C."/>
            <person name="Bouchez O."/>
            <person name="Berard A."/>
            <person name="Debelle F."/>
            <person name="Munos S."/>
            <person name="Bendahmane A."/>
            <person name="Berges H."/>
            <person name="Niebel A."/>
            <person name="Buitink J."/>
            <person name="Frugier F."/>
            <person name="Benhamed M."/>
            <person name="Crespi M."/>
            <person name="Gouzy J."/>
            <person name="Gamas P."/>
        </authorList>
    </citation>
    <scope>NUCLEOTIDE SEQUENCE [LARGE SCALE GENOMIC DNA]</scope>
    <source>
        <strain evidence="12">cv. Jemalong A17</strain>
    </source>
</reference>
<reference evidence="8 11" key="2">
    <citation type="journal article" date="2014" name="BMC Genomics">
        <title>An improved genome release (version Mt4.0) for the model legume Medicago truncatula.</title>
        <authorList>
            <person name="Tang H."/>
            <person name="Krishnakumar V."/>
            <person name="Bidwell S."/>
            <person name="Rosen B."/>
            <person name="Chan A."/>
            <person name="Zhou S."/>
            <person name="Gentzbittel L."/>
            <person name="Childs K.L."/>
            <person name="Yandell M."/>
            <person name="Gundlach H."/>
            <person name="Mayer K.F."/>
            <person name="Schwartz D.C."/>
            <person name="Town C.D."/>
        </authorList>
    </citation>
    <scope>GENOME REANNOTATION</scope>
    <source>
        <strain evidence="8">A17</strain>
        <strain evidence="10 11">cv. Jemalong A17</strain>
    </source>
</reference>
<organism evidence="8 11">
    <name type="scientific">Medicago truncatula</name>
    <name type="common">Barrel medic</name>
    <name type="synonym">Medicago tribuloides</name>
    <dbReference type="NCBI Taxonomy" id="3880"/>
    <lineage>
        <taxon>Eukaryota</taxon>
        <taxon>Viridiplantae</taxon>
        <taxon>Streptophyta</taxon>
        <taxon>Embryophyta</taxon>
        <taxon>Tracheophyta</taxon>
        <taxon>Spermatophyta</taxon>
        <taxon>Magnoliopsida</taxon>
        <taxon>eudicotyledons</taxon>
        <taxon>Gunneridae</taxon>
        <taxon>Pentapetalae</taxon>
        <taxon>rosids</taxon>
        <taxon>fabids</taxon>
        <taxon>Fabales</taxon>
        <taxon>Fabaceae</taxon>
        <taxon>Papilionoideae</taxon>
        <taxon>50 kb inversion clade</taxon>
        <taxon>NPAAA clade</taxon>
        <taxon>Hologalegina</taxon>
        <taxon>IRL clade</taxon>
        <taxon>Trifolieae</taxon>
        <taxon>Medicago</taxon>
    </lineage>
</organism>
<feature type="signal peptide" evidence="6">
    <location>
        <begin position="1"/>
        <end position="29"/>
    </location>
</feature>
<evidence type="ECO:0000256" key="4">
    <source>
        <dbReference type="ARBA" id="ARBA00071970"/>
    </source>
</evidence>
<reference evidence="9" key="5">
    <citation type="journal article" date="2018" name="Nat. Plants">
        <title>Whole-genome landscape of Medicago truncatula symbiotic genes.</title>
        <authorList>
            <person name="Pecrix Y."/>
            <person name="Gamas P."/>
            <person name="Carrere S."/>
        </authorList>
    </citation>
    <scope>NUCLEOTIDE SEQUENCE</scope>
    <source>
        <tissue evidence="9">Leaves</tissue>
    </source>
</reference>
<feature type="domain" description="Phytocyanin" evidence="7">
    <location>
        <begin position="30"/>
        <end position="125"/>
    </location>
</feature>
<name>A0A072V7M3_MEDTR</name>
<keyword evidence="2" id="KW-0186">Copper</keyword>
<protein>
    <recommendedName>
        <fullName evidence="4">Basic blue protein</fullName>
    </recommendedName>
    <alternativeName>
        <fullName evidence="5">Plantacyanin</fullName>
    </alternativeName>
</protein>
<dbReference type="OrthoDB" id="2011645at2759"/>
<reference evidence="10" key="3">
    <citation type="submission" date="2015-04" db="UniProtKB">
        <authorList>
            <consortium name="EnsemblPlants"/>
        </authorList>
    </citation>
    <scope>IDENTIFICATION</scope>
    <source>
        <strain evidence="10">cv. Jemalong A17</strain>
    </source>
</reference>
<dbReference type="PANTHER" id="PTHR33021:SF341">
    <property type="entry name" value="BASIC BLUE PROTEIN-LIKE"/>
    <property type="match status" value="1"/>
</dbReference>
<dbReference type="EMBL" id="CM001218">
    <property type="protein sequence ID" value="KEH37636.1"/>
    <property type="molecule type" value="Genomic_DNA"/>
</dbReference>
<evidence type="ECO:0000259" key="7">
    <source>
        <dbReference type="PROSITE" id="PS51485"/>
    </source>
</evidence>
<dbReference type="STRING" id="3880.A0A072V7M3"/>
<dbReference type="HOGENOM" id="CLU_058719_4_4_1"/>
<dbReference type="InterPro" id="IPR003245">
    <property type="entry name" value="Phytocyanin_dom"/>
</dbReference>
<keyword evidence="6" id="KW-0732">Signal</keyword>
<dbReference type="PROSITE" id="PS51485">
    <property type="entry name" value="PHYTOCYANIN"/>
    <property type="match status" value="1"/>
</dbReference>
<dbReference type="InterPro" id="IPR008972">
    <property type="entry name" value="Cupredoxin"/>
</dbReference>
<dbReference type="Proteomes" id="UP000002051">
    <property type="component" value="Chromosome 2"/>
</dbReference>
<dbReference type="SUPFAM" id="SSF49503">
    <property type="entry name" value="Cupredoxins"/>
    <property type="match status" value="1"/>
</dbReference>
<dbReference type="EnsemblPlants" id="KEH37636">
    <property type="protein sequence ID" value="KEH37636"/>
    <property type="gene ID" value="MTR_2g043730"/>
</dbReference>
<evidence type="ECO:0000313" key="11">
    <source>
        <dbReference type="Proteomes" id="UP000002051"/>
    </source>
</evidence>
<evidence type="ECO:0000256" key="1">
    <source>
        <dbReference type="ARBA" id="ARBA00022723"/>
    </source>
</evidence>
<reference evidence="8 11" key="1">
    <citation type="journal article" date="2011" name="Nature">
        <title>The Medicago genome provides insight into the evolution of rhizobial symbioses.</title>
        <authorList>
            <person name="Young N.D."/>
            <person name="Debelle F."/>
            <person name="Oldroyd G.E."/>
            <person name="Geurts R."/>
            <person name="Cannon S.B."/>
            <person name="Udvardi M.K."/>
            <person name="Benedito V.A."/>
            <person name="Mayer K.F."/>
            <person name="Gouzy J."/>
            <person name="Schoof H."/>
            <person name="Van de Peer Y."/>
            <person name="Proost S."/>
            <person name="Cook D.R."/>
            <person name="Meyers B.C."/>
            <person name="Spannagl M."/>
            <person name="Cheung F."/>
            <person name="De Mita S."/>
            <person name="Krishnakumar V."/>
            <person name="Gundlach H."/>
            <person name="Zhou S."/>
            <person name="Mudge J."/>
            <person name="Bharti A.K."/>
            <person name="Murray J.D."/>
            <person name="Naoumkina M.A."/>
            <person name="Rosen B."/>
            <person name="Silverstein K.A."/>
            <person name="Tang H."/>
            <person name="Rombauts S."/>
            <person name="Zhao P.X."/>
            <person name="Zhou P."/>
            <person name="Barbe V."/>
            <person name="Bardou P."/>
            <person name="Bechner M."/>
            <person name="Bellec A."/>
            <person name="Berger A."/>
            <person name="Berges H."/>
            <person name="Bidwell S."/>
            <person name="Bisseling T."/>
            <person name="Choisne N."/>
            <person name="Couloux A."/>
            <person name="Denny R."/>
            <person name="Deshpande S."/>
            <person name="Dai X."/>
            <person name="Doyle J.J."/>
            <person name="Dudez A.M."/>
            <person name="Farmer A.D."/>
            <person name="Fouteau S."/>
            <person name="Franken C."/>
            <person name="Gibelin C."/>
            <person name="Gish J."/>
            <person name="Goldstein S."/>
            <person name="Gonzalez A.J."/>
            <person name="Green P.J."/>
            <person name="Hallab A."/>
            <person name="Hartog M."/>
            <person name="Hua A."/>
            <person name="Humphray S.J."/>
            <person name="Jeong D.H."/>
            <person name="Jing Y."/>
            <person name="Jocker A."/>
            <person name="Kenton S.M."/>
            <person name="Kim D.J."/>
            <person name="Klee K."/>
            <person name="Lai H."/>
            <person name="Lang C."/>
            <person name="Lin S."/>
            <person name="Macmil S.L."/>
            <person name="Magdelenat G."/>
            <person name="Matthews L."/>
            <person name="McCorrison J."/>
            <person name="Monaghan E.L."/>
            <person name="Mun J.H."/>
            <person name="Najar F.Z."/>
            <person name="Nicholson C."/>
            <person name="Noirot C."/>
            <person name="O'Bleness M."/>
            <person name="Paule C.R."/>
            <person name="Poulain J."/>
            <person name="Prion F."/>
            <person name="Qin B."/>
            <person name="Qu C."/>
            <person name="Retzel E.F."/>
            <person name="Riddle C."/>
            <person name="Sallet E."/>
            <person name="Samain S."/>
            <person name="Samson N."/>
            <person name="Sanders I."/>
            <person name="Saurat O."/>
            <person name="Scarpelli C."/>
            <person name="Schiex T."/>
            <person name="Segurens B."/>
            <person name="Severin A.J."/>
            <person name="Sherrier D.J."/>
            <person name="Shi R."/>
            <person name="Sims S."/>
            <person name="Singer S.R."/>
            <person name="Sinharoy S."/>
            <person name="Sterck L."/>
            <person name="Viollet A."/>
            <person name="Wang B.B."/>
            <person name="Wang K."/>
            <person name="Wang M."/>
            <person name="Wang X."/>
            <person name="Warfsmann J."/>
            <person name="Weissenbach J."/>
            <person name="White D.D."/>
            <person name="White J.D."/>
            <person name="Wiley G.B."/>
            <person name="Wincker P."/>
            <person name="Xing Y."/>
            <person name="Yang L."/>
            <person name="Yao Z."/>
            <person name="Ying F."/>
            <person name="Zhai J."/>
            <person name="Zhou L."/>
            <person name="Zuber A."/>
            <person name="Denarie J."/>
            <person name="Dixon R.A."/>
            <person name="May G.D."/>
            <person name="Schwartz D.C."/>
            <person name="Rogers J."/>
            <person name="Quetier F."/>
            <person name="Town C.D."/>
            <person name="Roe B.A."/>
        </authorList>
    </citation>
    <scope>NUCLEOTIDE SEQUENCE [LARGE SCALE GENOMIC DNA]</scope>
    <source>
        <strain evidence="8">A17</strain>
        <strain evidence="10 11">cv. Jemalong A17</strain>
    </source>
</reference>
<dbReference type="Gene3D" id="2.60.40.420">
    <property type="entry name" value="Cupredoxins - blue copper proteins"/>
    <property type="match status" value="1"/>
</dbReference>
<dbReference type="FunFam" id="2.60.40.420:FF:000013">
    <property type="entry name" value="basic blue protein-like"/>
    <property type="match status" value="1"/>
</dbReference>
<dbReference type="InterPro" id="IPR041844">
    <property type="entry name" value="Plantacyanin"/>
</dbReference>
<evidence type="ECO:0000256" key="5">
    <source>
        <dbReference type="ARBA" id="ARBA00082491"/>
    </source>
</evidence>
<dbReference type="GO" id="GO:0005886">
    <property type="term" value="C:plasma membrane"/>
    <property type="evidence" value="ECO:0000318"/>
    <property type="project" value="GO_Central"/>
</dbReference>
<keyword evidence="11" id="KW-1185">Reference proteome</keyword>
<dbReference type="Gramene" id="rna9557">
    <property type="protein sequence ID" value="RHN73707.1"/>
    <property type="gene ID" value="gene9557"/>
</dbReference>
<evidence type="ECO:0000313" key="12">
    <source>
        <dbReference type="Proteomes" id="UP000265566"/>
    </source>
</evidence>
<dbReference type="PANTHER" id="PTHR33021">
    <property type="entry name" value="BLUE COPPER PROTEIN"/>
    <property type="match status" value="1"/>
</dbReference>
<accession>A0A072V7M3</accession>
<proteinExistence type="predicted"/>
<dbReference type="GO" id="GO:0009055">
    <property type="term" value="F:electron transfer activity"/>
    <property type="evidence" value="ECO:0007669"/>
    <property type="project" value="InterPro"/>
</dbReference>
<evidence type="ECO:0000313" key="9">
    <source>
        <dbReference type="EMBL" id="RHN73707.1"/>
    </source>
</evidence>
<evidence type="ECO:0000313" key="10">
    <source>
        <dbReference type="EnsemblPlants" id="KEH37636"/>
    </source>
</evidence>
<dbReference type="SMR" id="A0A072V7M3"/>